<evidence type="ECO:0000313" key="2">
    <source>
        <dbReference type="EMBL" id="KRG63521.1"/>
    </source>
</evidence>
<protein>
    <submittedName>
        <fullName evidence="2">Uncharacterized protein</fullName>
    </submittedName>
</protein>
<dbReference type="OrthoDB" id="6050292at2"/>
<gene>
    <name evidence="2" type="ORF">ABB26_11360</name>
</gene>
<dbReference type="PATRIC" id="fig|405444.3.peg.1359"/>
<dbReference type="AlphaFoldDB" id="A0A0R0CC88"/>
<keyword evidence="3" id="KW-1185">Reference proteome</keyword>
<proteinExistence type="predicted"/>
<dbReference type="Proteomes" id="UP000050864">
    <property type="component" value="Unassembled WGS sequence"/>
</dbReference>
<accession>A0A0R0CC88</accession>
<keyword evidence="1" id="KW-1133">Transmembrane helix</keyword>
<organism evidence="2 3">
    <name type="scientific">Stenotrophomonas humi</name>
    <dbReference type="NCBI Taxonomy" id="405444"/>
    <lineage>
        <taxon>Bacteria</taxon>
        <taxon>Pseudomonadati</taxon>
        <taxon>Pseudomonadota</taxon>
        <taxon>Gammaproteobacteria</taxon>
        <taxon>Lysobacterales</taxon>
        <taxon>Lysobacteraceae</taxon>
        <taxon>Stenotrophomonas</taxon>
    </lineage>
</organism>
<comment type="caution">
    <text evidence="2">The sequence shown here is derived from an EMBL/GenBank/DDBJ whole genome shotgun (WGS) entry which is preliminary data.</text>
</comment>
<dbReference type="EMBL" id="LDJI01000021">
    <property type="protein sequence ID" value="KRG63521.1"/>
    <property type="molecule type" value="Genomic_DNA"/>
</dbReference>
<feature type="transmembrane region" description="Helical" evidence="1">
    <location>
        <begin position="27"/>
        <end position="45"/>
    </location>
</feature>
<dbReference type="RefSeq" id="WP_057634180.1">
    <property type="nucleotide sequence ID" value="NZ_LDJI01000021.1"/>
</dbReference>
<sequence>MSTNPPPLPGSLPGKPPQNWLQRNLKWVLPLLMLAVTAVFVWLFWRGYHRMEGHMRQDSPYLEAMKRASSSEEMTTVLGTPLQVMLLEVDGAIEGDAVLPSTYRFNAKGPKGGARIVAEARRVERRWIYDRFDADVEGWNVRLDLRTDDEKACAGRLHCN</sequence>
<evidence type="ECO:0000313" key="3">
    <source>
        <dbReference type="Proteomes" id="UP000050864"/>
    </source>
</evidence>
<evidence type="ECO:0000256" key="1">
    <source>
        <dbReference type="SAM" id="Phobius"/>
    </source>
</evidence>
<dbReference type="STRING" id="405444.ABB26_11360"/>
<keyword evidence="1" id="KW-0812">Transmembrane</keyword>
<name>A0A0R0CC88_9GAMM</name>
<reference evidence="2 3" key="1">
    <citation type="submission" date="2015-05" db="EMBL/GenBank/DDBJ databases">
        <title>Genome sequencing and analysis of members of genus Stenotrophomonas.</title>
        <authorList>
            <person name="Patil P.P."/>
            <person name="Midha S."/>
            <person name="Patil P.B."/>
        </authorList>
    </citation>
    <scope>NUCLEOTIDE SEQUENCE [LARGE SCALE GENOMIC DNA]</scope>
    <source>
        <strain evidence="2 3">DSM 18929</strain>
    </source>
</reference>
<keyword evidence="1" id="KW-0472">Membrane</keyword>